<dbReference type="RefSeq" id="WP_168885536.1">
    <property type="nucleotide sequence ID" value="NZ_JABAIL010000015.1"/>
</dbReference>
<dbReference type="Pfam" id="PF02156">
    <property type="entry name" value="Glyco_hydro_26"/>
    <property type="match status" value="1"/>
</dbReference>
<dbReference type="EMBL" id="JABAIL010000015">
    <property type="protein sequence ID" value="NLR94828.1"/>
    <property type="molecule type" value="Genomic_DNA"/>
</dbReference>
<protein>
    <recommendedName>
        <fullName evidence="4">GH26 domain-containing protein</fullName>
    </recommendedName>
</protein>
<feature type="active site" description="Nucleophile" evidence="3">
    <location>
        <position position="241"/>
    </location>
</feature>
<keyword evidence="6" id="KW-1185">Reference proteome</keyword>
<dbReference type="InterPro" id="IPR017853">
    <property type="entry name" value="GH"/>
</dbReference>
<dbReference type="AlphaFoldDB" id="A0A7X8SR28"/>
<keyword evidence="2 3" id="KW-0326">Glycosidase</keyword>
<evidence type="ECO:0000256" key="1">
    <source>
        <dbReference type="ARBA" id="ARBA00022801"/>
    </source>
</evidence>
<dbReference type="PROSITE" id="PS51764">
    <property type="entry name" value="GH26"/>
    <property type="match status" value="1"/>
</dbReference>
<evidence type="ECO:0000256" key="2">
    <source>
        <dbReference type="ARBA" id="ARBA00023295"/>
    </source>
</evidence>
<dbReference type="SUPFAM" id="SSF51445">
    <property type="entry name" value="(Trans)glycosidases"/>
    <property type="match status" value="1"/>
</dbReference>
<name>A0A7X8SR28_9BACT</name>
<accession>A0A7X8SR28</accession>
<sequence>MRKGILFLICFFSLQWTIGQTRNSCLSGLAKFAPVDGKRLLIMGQDLGAVGGLDQYTDGYVDHFSQMPAGITTYTSLPSLGGLYSVVNYGAGDVSGEVYLDDATFDSTALVIGLYLVDQEKRIVDGDLDDKIRTMANWIKNTNRPVFLRIGYEFDGEHNHYSVTYFKNMWRRIVDIFDEESVANCDFVWQSDGVHSTSTMQRYYPGSEYVDWFAFSYFQKNAGNDLIRLAKTYEKPVMIAEATPRGYDLKTVNGDQLWNSWFQPLIQLMDDNPIIKGLAYINTDWDSQQMWKGEGWGDTRIEVNEALTQHWENELQKENWVYGNSELFETIGYPFADISSDCFPPKDIVNATDDTPYQWGYVCNNEPNNLKVNLKDFSKVKRINLLDATSGKVMKELFHPEQNVLNIIASKGVYILSVEDFNGQINRIKVLVCN</sequence>
<dbReference type="Proteomes" id="UP000585050">
    <property type="component" value="Unassembled WGS sequence"/>
</dbReference>
<reference evidence="5 6" key="1">
    <citation type="submission" date="2020-04" db="EMBL/GenBank/DDBJ databases">
        <title>Flammeovirga sp. SR4, a novel species isolated from seawater.</title>
        <authorList>
            <person name="Wang X."/>
        </authorList>
    </citation>
    <scope>NUCLEOTIDE SEQUENCE [LARGE SCALE GENOMIC DNA]</scope>
    <source>
        <strain evidence="5 6">SR4</strain>
    </source>
</reference>
<dbReference type="Gene3D" id="3.20.20.80">
    <property type="entry name" value="Glycosidases"/>
    <property type="match status" value="1"/>
</dbReference>
<keyword evidence="1 3" id="KW-0378">Hydrolase</keyword>
<comment type="similarity">
    <text evidence="3">Belongs to the glycosyl hydrolase 26 family.</text>
</comment>
<dbReference type="InterPro" id="IPR022790">
    <property type="entry name" value="GH26_dom"/>
</dbReference>
<proteinExistence type="inferred from homology"/>
<evidence type="ECO:0000313" key="5">
    <source>
        <dbReference type="EMBL" id="NLR94828.1"/>
    </source>
</evidence>
<evidence type="ECO:0000256" key="3">
    <source>
        <dbReference type="PROSITE-ProRule" id="PRU01100"/>
    </source>
</evidence>
<comment type="caution">
    <text evidence="5">The sequence shown here is derived from an EMBL/GenBank/DDBJ whole genome shotgun (WGS) entry which is preliminary data.</text>
</comment>
<organism evidence="5 6">
    <name type="scientific">Flammeovirga agarivorans</name>
    <dbReference type="NCBI Taxonomy" id="2726742"/>
    <lineage>
        <taxon>Bacteria</taxon>
        <taxon>Pseudomonadati</taxon>
        <taxon>Bacteroidota</taxon>
        <taxon>Cytophagia</taxon>
        <taxon>Cytophagales</taxon>
        <taxon>Flammeovirgaceae</taxon>
        <taxon>Flammeovirga</taxon>
    </lineage>
</organism>
<evidence type="ECO:0000259" key="4">
    <source>
        <dbReference type="PROSITE" id="PS51764"/>
    </source>
</evidence>
<feature type="active site" description="Proton donor" evidence="3">
    <location>
        <position position="153"/>
    </location>
</feature>
<dbReference type="GO" id="GO:0004553">
    <property type="term" value="F:hydrolase activity, hydrolyzing O-glycosyl compounds"/>
    <property type="evidence" value="ECO:0007669"/>
    <property type="project" value="InterPro"/>
</dbReference>
<evidence type="ECO:0000313" key="6">
    <source>
        <dbReference type="Proteomes" id="UP000585050"/>
    </source>
</evidence>
<gene>
    <name evidence="5" type="ORF">HGP29_26720</name>
</gene>
<feature type="domain" description="GH26" evidence="4">
    <location>
        <begin position="1"/>
        <end position="310"/>
    </location>
</feature>